<name>A0A3B3HJQ9_ORYLA</name>
<dbReference type="PROSITE" id="PS50888">
    <property type="entry name" value="BHLH"/>
    <property type="match status" value="1"/>
</dbReference>
<sequence length="228" mass="25550">MVASADCVGKPKPPNKVSKPLMEKKRRARINQCLDELKFLLENYYSSSIRKRKLEKADILELTVKHLRNLQKIQSCAVASDCPEYQTGYRSCLANVNQFLITPDNMNRSGRWMLSQLSHKLCRSLRKGEASSTLDSAARLAEAQMETRKCLPASTQTEEGISPDQGKNPHSASSAPSSQDSKQSEPKKPHISAAQRQNTSVSFHQDFDCVIRQDMKAANAASSVWRPW</sequence>
<dbReference type="Proteomes" id="UP000001038">
    <property type="component" value="Chromosome 7"/>
</dbReference>
<dbReference type="InParanoid" id="A0A3B3HJQ9"/>
<dbReference type="Ensembl" id="ENSORLT00000028660.1">
    <property type="protein sequence ID" value="ENSORLP00000031958.1"/>
    <property type="gene ID" value="ENSORLG00000024424.1"/>
</dbReference>
<feature type="domain" description="Orange" evidence="8">
    <location>
        <begin position="85"/>
        <end position="117"/>
    </location>
</feature>
<keyword evidence="3" id="KW-0805">Transcription regulation</keyword>
<evidence type="ECO:0000256" key="6">
    <source>
        <dbReference type="SAM" id="MobiDB-lite"/>
    </source>
</evidence>
<dbReference type="Pfam" id="PF00010">
    <property type="entry name" value="HLH"/>
    <property type="match status" value="1"/>
</dbReference>
<protein>
    <submittedName>
        <fullName evidence="9">Hairy-related 3</fullName>
    </submittedName>
</protein>
<dbReference type="OrthoDB" id="6085656at2759"/>
<dbReference type="GO" id="GO:0005634">
    <property type="term" value="C:nucleus"/>
    <property type="evidence" value="ECO:0000318"/>
    <property type="project" value="GO_Central"/>
</dbReference>
<dbReference type="InterPro" id="IPR003650">
    <property type="entry name" value="Orange_dom"/>
</dbReference>
<dbReference type="RefSeq" id="XP_004070685.1">
    <property type="nucleotide sequence ID" value="XM_004070637.4"/>
</dbReference>
<gene>
    <name evidence="9" type="primary">HES3</name>
    <name evidence="9" type="synonym">her3</name>
</gene>
<dbReference type="PANTHER" id="PTHR10985">
    <property type="entry name" value="BASIC HELIX-LOOP-HELIX TRANSCRIPTION FACTOR, HES-RELATED"/>
    <property type="match status" value="1"/>
</dbReference>
<organism evidence="9 10">
    <name type="scientific">Oryzias latipes</name>
    <name type="common">Japanese rice fish</name>
    <name type="synonym">Japanese killifish</name>
    <dbReference type="NCBI Taxonomy" id="8090"/>
    <lineage>
        <taxon>Eukaryota</taxon>
        <taxon>Metazoa</taxon>
        <taxon>Chordata</taxon>
        <taxon>Craniata</taxon>
        <taxon>Vertebrata</taxon>
        <taxon>Euteleostomi</taxon>
        <taxon>Actinopterygii</taxon>
        <taxon>Neopterygii</taxon>
        <taxon>Teleostei</taxon>
        <taxon>Neoteleostei</taxon>
        <taxon>Acanthomorphata</taxon>
        <taxon>Ovalentaria</taxon>
        <taxon>Atherinomorphae</taxon>
        <taxon>Beloniformes</taxon>
        <taxon>Adrianichthyidae</taxon>
        <taxon>Oryziinae</taxon>
        <taxon>Oryzias</taxon>
    </lineage>
</organism>
<evidence type="ECO:0000256" key="5">
    <source>
        <dbReference type="ARBA" id="ARBA00023242"/>
    </source>
</evidence>
<reference evidence="9" key="2">
    <citation type="submission" date="2025-08" db="UniProtKB">
        <authorList>
            <consortium name="Ensembl"/>
        </authorList>
    </citation>
    <scope>IDENTIFICATION</scope>
    <source>
        <strain evidence="9">Hd-rR</strain>
    </source>
</reference>
<dbReference type="GO" id="GO:0000978">
    <property type="term" value="F:RNA polymerase II cis-regulatory region sequence-specific DNA binding"/>
    <property type="evidence" value="ECO:0000318"/>
    <property type="project" value="GO_Central"/>
</dbReference>
<keyword evidence="2" id="KW-0678">Repressor</keyword>
<dbReference type="InterPro" id="IPR036638">
    <property type="entry name" value="HLH_DNA-bd_sf"/>
</dbReference>
<dbReference type="STRING" id="8090.ENSORLP00000031958"/>
<keyword evidence="10" id="KW-1185">Reference proteome</keyword>
<evidence type="ECO:0000259" key="8">
    <source>
        <dbReference type="PROSITE" id="PS51054"/>
    </source>
</evidence>
<proteinExistence type="predicted"/>
<evidence type="ECO:0000313" key="10">
    <source>
        <dbReference type="Proteomes" id="UP000001038"/>
    </source>
</evidence>
<dbReference type="GeneID" id="101155029"/>
<dbReference type="CTD" id="30289"/>
<dbReference type="GO" id="GO:0006357">
    <property type="term" value="P:regulation of transcription by RNA polymerase II"/>
    <property type="evidence" value="ECO:0000318"/>
    <property type="project" value="GO_Central"/>
</dbReference>
<dbReference type="SMART" id="SM00353">
    <property type="entry name" value="HLH"/>
    <property type="match status" value="1"/>
</dbReference>
<evidence type="ECO:0000256" key="3">
    <source>
        <dbReference type="ARBA" id="ARBA00023015"/>
    </source>
</evidence>
<dbReference type="InterPro" id="IPR011598">
    <property type="entry name" value="bHLH_dom"/>
</dbReference>
<dbReference type="SUPFAM" id="SSF47459">
    <property type="entry name" value="HLH, helix-loop-helix DNA-binding domain"/>
    <property type="match status" value="1"/>
</dbReference>
<feature type="domain" description="BHLH" evidence="7">
    <location>
        <begin position="14"/>
        <end position="70"/>
    </location>
</feature>
<dbReference type="GO" id="GO:0000981">
    <property type="term" value="F:DNA-binding transcription factor activity, RNA polymerase II-specific"/>
    <property type="evidence" value="ECO:0000318"/>
    <property type="project" value="GO_Central"/>
</dbReference>
<dbReference type="GO" id="GO:0046983">
    <property type="term" value="F:protein dimerization activity"/>
    <property type="evidence" value="ECO:0007669"/>
    <property type="project" value="InterPro"/>
</dbReference>
<evidence type="ECO:0000256" key="4">
    <source>
        <dbReference type="ARBA" id="ARBA00023163"/>
    </source>
</evidence>
<comment type="subcellular location">
    <subcellularLocation>
        <location evidence="1">Nucleus</location>
    </subcellularLocation>
</comment>
<dbReference type="Bgee" id="ENSORLG00000024424">
    <property type="expression patterns" value="Expressed in gastrula and 1 other cell type or tissue"/>
</dbReference>
<evidence type="ECO:0000259" key="7">
    <source>
        <dbReference type="PROSITE" id="PS50888"/>
    </source>
</evidence>
<dbReference type="AlphaFoldDB" id="A0A3B3HJQ9"/>
<dbReference type="Gene3D" id="4.10.280.10">
    <property type="entry name" value="Helix-loop-helix DNA-binding domain"/>
    <property type="match status" value="1"/>
</dbReference>
<dbReference type="GeneTree" id="ENSGT00730000111482"/>
<dbReference type="InterPro" id="IPR050370">
    <property type="entry name" value="HES_HEY"/>
</dbReference>
<dbReference type="KEGG" id="ola:101155029"/>
<evidence type="ECO:0000256" key="2">
    <source>
        <dbReference type="ARBA" id="ARBA00022491"/>
    </source>
</evidence>
<accession>A0A3B3HJQ9</accession>
<evidence type="ECO:0000313" key="9">
    <source>
        <dbReference type="Ensembl" id="ENSORLP00000031958.1"/>
    </source>
</evidence>
<dbReference type="GO" id="GO:0009952">
    <property type="term" value="P:anterior/posterior pattern specification"/>
    <property type="evidence" value="ECO:0000318"/>
    <property type="project" value="GO_Central"/>
</dbReference>
<dbReference type="SUPFAM" id="SSF158457">
    <property type="entry name" value="Orange domain-like"/>
    <property type="match status" value="1"/>
</dbReference>
<reference evidence="9 10" key="1">
    <citation type="journal article" date="2007" name="Nature">
        <title>The medaka draft genome and insights into vertebrate genome evolution.</title>
        <authorList>
            <person name="Kasahara M."/>
            <person name="Naruse K."/>
            <person name="Sasaki S."/>
            <person name="Nakatani Y."/>
            <person name="Qu W."/>
            <person name="Ahsan B."/>
            <person name="Yamada T."/>
            <person name="Nagayasu Y."/>
            <person name="Doi K."/>
            <person name="Kasai Y."/>
            <person name="Jindo T."/>
            <person name="Kobayashi D."/>
            <person name="Shimada A."/>
            <person name="Toyoda A."/>
            <person name="Kuroki Y."/>
            <person name="Fujiyama A."/>
            <person name="Sasaki T."/>
            <person name="Shimizu A."/>
            <person name="Asakawa S."/>
            <person name="Shimizu N."/>
            <person name="Hashimoto S."/>
            <person name="Yang J."/>
            <person name="Lee Y."/>
            <person name="Matsushima K."/>
            <person name="Sugano S."/>
            <person name="Sakaizumi M."/>
            <person name="Narita T."/>
            <person name="Ohishi K."/>
            <person name="Haga S."/>
            <person name="Ohta F."/>
            <person name="Nomoto H."/>
            <person name="Nogata K."/>
            <person name="Morishita T."/>
            <person name="Endo T."/>
            <person name="Shin-I T."/>
            <person name="Takeda H."/>
            <person name="Morishita S."/>
            <person name="Kohara Y."/>
        </authorList>
    </citation>
    <scope>NUCLEOTIDE SEQUENCE [LARGE SCALE GENOMIC DNA]</scope>
    <source>
        <strain evidence="9 10">Hd-rR</strain>
    </source>
</reference>
<keyword evidence="5" id="KW-0539">Nucleus</keyword>
<keyword evidence="4" id="KW-0804">Transcription</keyword>
<feature type="compositionally biased region" description="Low complexity" evidence="6">
    <location>
        <begin position="171"/>
        <end position="181"/>
    </location>
</feature>
<dbReference type="GO" id="GO:0050767">
    <property type="term" value="P:regulation of neurogenesis"/>
    <property type="evidence" value="ECO:0000318"/>
    <property type="project" value="GO_Central"/>
</dbReference>
<feature type="region of interest" description="Disordered" evidence="6">
    <location>
        <begin position="145"/>
        <end position="199"/>
    </location>
</feature>
<reference evidence="9" key="3">
    <citation type="submission" date="2025-09" db="UniProtKB">
        <authorList>
            <consortium name="Ensembl"/>
        </authorList>
    </citation>
    <scope>IDENTIFICATION</scope>
    <source>
        <strain evidence="9">Hd-rR</strain>
    </source>
</reference>
<dbReference type="PROSITE" id="PS51054">
    <property type="entry name" value="ORANGE"/>
    <property type="match status" value="1"/>
</dbReference>
<evidence type="ECO:0000256" key="1">
    <source>
        <dbReference type="ARBA" id="ARBA00004123"/>
    </source>
</evidence>